<organism evidence="3 4">
    <name type="scientific">Faucicola atlantae</name>
    <dbReference type="NCBI Taxonomy" id="34059"/>
    <lineage>
        <taxon>Bacteria</taxon>
        <taxon>Pseudomonadati</taxon>
        <taxon>Pseudomonadota</taxon>
        <taxon>Gammaproteobacteria</taxon>
        <taxon>Moraxellales</taxon>
        <taxon>Moraxellaceae</taxon>
        <taxon>Faucicola</taxon>
    </lineage>
</organism>
<dbReference type="PANTHER" id="PTHR34385">
    <property type="entry name" value="D-ALANYL-D-ALANINE CARBOXYPEPTIDASE"/>
    <property type="match status" value="1"/>
</dbReference>
<sequence>MSLGTKQWLAVGAIIAGLVTLPMVGAQLWENGQTSAGYIASSDGKTTYLPKATTNQNYSLHQQDMPRNEWQANDSMNGLIAQHNSPNASRNQNYHQPYSQSGSGIADCQYSKDAIKAGVKHYRFDEARASDLESIGGRHQLTHEAAAALRQLQAAARKDGVNLPVGSAFRSVAYQQGIVNRKRAAGQSDAQIFKVSSAPGYSEHHTGYALDFEPINHSFGNTKAYAWLRQNAARYGWEQSFTPEAVRNTHVAVEEWHWKYKGSPTAKAALANDVCYFRP</sequence>
<proteinExistence type="predicted"/>
<dbReference type="InterPro" id="IPR052179">
    <property type="entry name" value="DD-CPase-like"/>
</dbReference>
<dbReference type="Proteomes" id="UP000092616">
    <property type="component" value="Unassembled WGS sequence"/>
</dbReference>
<dbReference type="GO" id="GO:0006508">
    <property type="term" value="P:proteolysis"/>
    <property type="evidence" value="ECO:0007669"/>
    <property type="project" value="InterPro"/>
</dbReference>
<feature type="region of interest" description="Disordered" evidence="1">
    <location>
        <begin position="79"/>
        <end position="100"/>
    </location>
</feature>
<gene>
    <name evidence="3" type="ORF">A9306_00855</name>
</gene>
<name>A0A1B8QFJ3_9GAMM</name>
<dbReference type="GO" id="GO:0008233">
    <property type="term" value="F:peptidase activity"/>
    <property type="evidence" value="ECO:0007669"/>
    <property type="project" value="InterPro"/>
</dbReference>
<dbReference type="PANTHER" id="PTHR34385:SF1">
    <property type="entry name" value="PEPTIDOGLYCAN L-ALANYL-D-GLUTAMATE ENDOPEPTIDASE CWLK"/>
    <property type="match status" value="1"/>
</dbReference>
<evidence type="ECO:0000256" key="1">
    <source>
        <dbReference type="SAM" id="MobiDB-lite"/>
    </source>
</evidence>
<dbReference type="SUPFAM" id="SSF55166">
    <property type="entry name" value="Hedgehog/DD-peptidase"/>
    <property type="match status" value="1"/>
</dbReference>
<dbReference type="EMBL" id="LZNA01000034">
    <property type="protein sequence ID" value="OBX80703.1"/>
    <property type="molecule type" value="Genomic_DNA"/>
</dbReference>
<accession>A0A1B8QFJ3</accession>
<dbReference type="RefSeq" id="WP_067336677.1">
    <property type="nucleotide sequence ID" value="NZ_LZNA01000034.1"/>
</dbReference>
<evidence type="ECO:0000313" key="4">
    <source>
        <dbReference type="Proteomes" id="UP000092616"/>
    </source>
</evidence>
<evidence type="ECO:0000259" key="2">
    <source>
        <dbReference type="Pfam" id="PF02557"/>
    </source>
</evidence>
<dbReference type="CDD" id="cd14852">
    <property type="entry name" value="LD-carboxypeptidase"/>
    <property type="match status" value="1"/>
</dbReference>
<dbReference type="InterPro" id="IPR003709">
    <property type="entry name" value="VanY-like_core_dom"/>
</dbReference>
<dbReference type="InterPro" id="IPR058193">
    <property type="entry name" value="VanY/YodJ_core_dom"/>
</dbReference>
<comment type="caution">
    <text evidence="3">The sequence shown here is derived from an EMBL/GenBank/DDBJ whole genome shotgun (WGS) entry which is preliminary data.</text>
</comment>
<dbReference type="AlphaFoldDB" id="A0A1B8QFJ3"/>
<dbReference type="Gene3D" id="3.30.1380.10">
    <property type="match status" value="1"/>
</dbReference>
<reference evidence="3 4" key="1">
    <citation type="submission" date="2016-06" db="EMBL/GenBank/DDBJ databases">
        <title>Draft genome of Moraxella atlantae CCUG 59586.</title>
        <authorList>
            <person name="Salva-Serra F."/>
            <person name="Engstrom-Jakobsson H."/>
            <person name="Thorell K."/>
            <person name="Gonzales-Siles L."/>
            <person name="Karlsson R."/>
            <person name="Boulund F."/>
            <person name="Engstrand L."/>
            <person name="Kristiansson E."/>
            <person name="Moore E."/>
        </authorList>
    </citation>
    <scope>NUCLEOTIDE SEQUENCE [LARGE SCALE GENOMIC DNA]</scope>
    <source>
        <strain evidence="3 4">CCUG 59586</strain>
    </source>
</reference>
<dbReference type="InterPro" id="IPR009045">
    <property type="entry name" value="Zn_M74/Hedgehog-like"/>
</dbReference>
<dbReference type="Pfam" id="PF02557">
    <property type="entry name" value="VanY"/>
    <property type="match status" value="1"/>
</dbReference>
<keyword evidence="4" id="KW-1185">Reference proteome</keyword>
<protein>
    <recommendedName>
        <fullName evidence="2">D-alanyl-D-alanine carboxypeptidase-like core domain-containing protein</fullName>
    </recommendedName>
</protein>
<evidence type="ECO:0000313" key="3">
    <source>
        <dbReference type="EMBL" id="OBX80703.1"/>
    </source>
</evidence>
<feature type="domain" description="D-alanyl-D-alanine carboxypeptidase-like core" evidence="2">
    <location>
        <begin position="139"/>
        <end position="262"/>
    </location>
</feature>